<dbReference type="Proteomes" id="UP000250140">
    <property type="component" value="Unassembled WGS sequence"/>
</dbReference>
<dbReference type="InterPro" id="IPR002591">
    <property type="entry name" value="Phosphodiest/P_Trfase"/>
</dbReference>
<dbReference type="GO" id="GO:0006506">
    <property type="term" value="P:GPI anchor biosynthetic process"/>
    <property type="evidence" value="ECO:0007669"/>
    <property type="project" value="UniProtKB-UniPathway"/>
</dbReference>
<evidence type="ECO:0000256" key="6">
    <source>
        <dbReference type="ARBA" id="ARBA00022679"/>
    </source>
</evidence>
<feature type="transmembrane region" description="Helical" evidence="13">
    <location>
        <begin position="498"/>
        <end position="513"/>
    </location>
</feature>
<dbReference type="InterPro" id="IPR017850">
    <property type="entry name" value="Alkaline_phosphatase_core_sf"/>
</dbReference>
<evidence type="ECO:0000256" key="2">
    <source>
        <dbReference type="ARBA" id="ARBA00004687"/>
    </source>
</evidence>
<dbReference type="GO" id="GO:0051267">
    <property type="term" value="F:CP2 mannose-ethanolamine phosphotransferase activity"/>
    <property type="evidence" value="ECO:0007669"/>
    <property type="project" value="TreeGrafter"/>
</dbReference>
<keyword evidence="16" id="KW-1185">Reference proteome</keyword>
<keyword evidence="7 13" id="KW-0812">Transmembrane</keyword>
<evidence type="ECO:0000256" key="3">
    <source>
        <dbReference type="ARBA" id="ARBA00005315"/>
    </source>
</evidence>
<dbReference type="InterPro" id="IPR039527">
    <property type="entry name" value="PIGG/GPI7"/>
</dbReference>
<evidence type="ECO:0000313" key="15">
    <source>
        <dbReference type="EMBL" id="OCL14509.1"/>
    </source>
</evidence>
<feature type="transmembrane region" description="Helical" evidence="13">
    <location>
        <begin position="603"/>
        <end position="623"/>
    </location>
</feature>
<evidence type="ECO:0000256" key="7">
    <source>
        <dbReference type="ARBA" id="ARBA00022692"/>
    </source>
</evidence>
<comment type="subcellular location">
    <subcellularLocation>
        <location evidence="1 13">Endoplasmic reticulum membrane</location>
        <topology evidence="1 13">Multi-pass membrane protein</topology>
    </subcellularLocation>
</comment>
<organism evidence="15 16">
    <name type="scientific">Glonium stellatum</name>
    <dbReference type="NCBI Taxonomy" id="574774"/>
    <lineage>
        <taxon>Eukaryota</taxon>
        <taxon>Fungi</taxon>
        <taxon>Dikarya</taxon>
        <taxon>Ascomycota</taxon>
        <taxon>Pezizomycotina</taxon>
        <taxon>Dothideomycetes</taxon>
        <taxon>Pleosporomycetidae</taxon>
        <taxon>Gloniales</taxon>
        <taxon>Gloniaceae</taxon>
        <taxon>Glonium</taxon>
    </lineage>
</organism>
<evidence type="ECO:0000256" key="12">
    <source>
        <dbReference type="ARBA" id="ARBA00056729"/>
    </source>
</evidence>
<feature type="transmembrane region" description="Helical" evidence="13">
    <location>
        <begin position="473"/>
        <end position="492"/>
    </location>
</feature>
<sequence>MGGRASSILLAIANLLIPAAVLIFATGFFPYKPFLPGLAKFQELEYGDPPEAPFDKVIFMVVDALRSDFVYSRDSGFKFTQSLISSGAAVPFTAHATSPTITMPRVKAITTGSIPSFLDVILNFAESDTTSTLAHQDTWLAQLKAKENGKLIMYGDDTWLKLFPDTFSRADGTSSFFVSDFTEVDNNVTRHVPEELLASDWNAMIMHYLGLDHIGHKAGPHSSNMLPKQIEMDGIVKDIYDAIENEAHLESTLFVLCGDHGMNDGGNHGGSAPGETSPALVFMSPKLRTITNGTECPTTPTRDFDYYTKIEQSDIAPTLAGLLGFPVPLNNLGVFIPEFLSFWSSGADQVQLLLRNAMQIQTIVKATFPNSDFSRSSQRSSHCESPLSSGDELACKWRTALEILEIAGQDLDPKVCLPPLVEFCKSAQDTMSSTASNYDLSRLALGSAVSFVSVILSLAALRPQVSQITSTGVFFALILVLYGLMMFASSYVEEEQHFWYWTASAWFFYLFLFESRKAWFGNFALHPALMLLALLRVTRRWNQTGQKHAGAPDIVHSAFLNTPLVLWTLIGATYLDITFRLARHIAQSLSESKDNEAENGVPDIARIGGALTVLPLGAMAFLFKLSFTAKDAPELVAGMTGTILGWVEGLSLVGIARLVFWGIGTSMVWLVVSHWRRKRGRKGEQGVESTQEDLDLAIGLFDLLSLFLVTQTRAQNIPLYLIFRAQLFFLTHLNLPPIQITISSLLLSHTSFFALGNSNAISSIDLSNAYNGVAGYNVLAVGLLVFMGNWAGPIYWASVGTLLLGLYEEELSKEKSAKQDPIKIKPWVAAERAQLKMQADADLKTPQDPSSIFTLLTGLSESEQVPSYFFSHIAWLTLFTSFSLLAVMAACTALRTHLFIWTVFSPKYLYAMAWGVAFHLGISIGWGSVMWWASPY</sequence>
<keyword evidence="8 13" id="KW-0256">Endoplasmic reticulum</keyword>
<evidence type="ECO:0000256" key="5">
    <source>
        <dbReference type="ARBA" id="ARBA00022502"/>
    </source>
</evidence>
<feature type="transmembrane region" description="Helical" evidence="13">
    <location>
        <begin position="520"/>
        <end position="538"/>
    </location>
</feature>
<dbReference type="CDD" id="cd16024">
    <property type="entry name" value="GPI_EPT_2"/>
    <property type="match status" value="1"/>
</dbReference>
<feature type="domain" description="GPI ethanolamine phosphate transferase 2 C-terminal" evidence="14">
    <location>
        <begin position="435"/>
        <end position="933"/>
    </location>
</feature>
<evidence type="ECO:0000256" key="1">
    <source>
        <dbReference type="ARBA" id="ARBA00004477"/>
    </source>
</evidence>
<evidence type="ECO:0000256" key="4">
    <source>
        <dbReference type="ARBA" id="ARBA00020830"/>
    </source>
</evidence>
<keyword evidence="9 13" id="KW-1133">Transmembrane helix</keyword>
<dbReference type="InterPro" id="IPR037674">
    <property type="entry name" value="PIG-G_N"/>
</dbReference>
<evidence type="ECO:0000256" key="10">
    <source>
        <dbReference type="ARBA" id="ARBA00023136"/>
    </source>
</evidence>
<evidence type="ECO:0000256" key="8">
    <source>
        <dbReference type="ARBA" id="ARBA00022824"/>
    </source>
</evidence>
<dbReference type="Pfam" id="PF19316">
    <property type="entry name" value="PIGO_PIGG"/>
    <property type="match status" value="1"/>
</dbReference>
<keyword evidence="11" id="KW-0325">Glycoprotein</keyword>
<dbReference type="OrthoDB" id="272139at2759"/>
<feature type="transmembrane region" description="Helical" evidence="13">
    <location>
        <begin position="7"/>
        <end position="31"/>
    </location>
</feature>
<accession>A0A8E2JZ45</accession>
<gene>
    <name evidence="15" type="ORF">AOQ84DRAFT_435615</name>
</gene>
<feature type="transmembrane region" description="Helical" evidence="13">
    <location>
        <begin position="773"/>
        <end position="796"/>
    </location>
</feature>
<dbReference type="EMBL" id="KV748564">
    <property type="protein sequence ID" value="OCL14509.1"/>
    <property type="molecule type" value="Genomic_DNA"/>
</dbReference>
<protein>
    <recommendedName>
        <fullName evidence="4 13">GPI ethanolamine phosphate transferase 2</fullName>
    </recommendedName>
</protein>
<evidence type="ECO:0000256" key="13">
    <source>
        <dbReference type="RuleBase" id="RU367106"/>
    </source>
</evidence>
<reference evidence="15 16" key="1">
    <citation type="journal article" date="2016" name="Nat. Commun.">
        <title>Ectomycorrhizal ecology is imprinted in the genome of the dominant symbiotic fungus Cenococcum geophilum.</title>
        <authorList>
            <consortium name="DOE Joint Genome Institute"/>
            <person name="Peter M."/>
            <person name="Kohler A."/>
            <person name="Ohm R.A."/>
            <person name="Kuo A."/>
            <person name="Krutzmann J."/>
            <person name="Morin E."/>
            <person name="Arend M."/>
            <person name="Barry K.W."/>
            <person name="Binder M."/>
            <person name="Choi C."/>
            <person name="Clum A."/>
            <person name="Copeland A."/>
            <person name="Grisel N."/>
            <person name="Haridas S."/>
            <person name="Kipfer T."/>
            <person name="LaButti K."/>
            <person name="Lindquist E."/>
            <person name="Lipzen A."/>
            <person name="Maire R."/>
            <person name="Meier B."/>
            <person name="Mihaltcheva S."/>
            <person name="Molinier V."/>
            <person name="Murat C."/>
            <person name="Poggeler S."/>
            <person name="Quandt C.A."/>
            <person name="Sperisen C."/>
            <person name="Tritt A."/>
            <person name="Tisserant E."/>
            <person name="Crous P.W."/>
            <person name="Henrissat B."/>
            <person name="Nehls U."/>
            <person name="Egli S."/>
            <person name="Spatafora J.W."/>
            <person name="Grigoriev I.V."/>
            <person name="Martin F.M."/>
        </authorList>
    </citation>
    <scope>NUCLEOTIDE SEQUENCE [LARGE SCALE GENOMIC DNA]</scope>
    <source>
        <strain evidence="15 16">CBS 207.34</strain>
    </source>
</reference>
<keyword evidence="5 13" id="KW-0337">GPI-anchor biosynthesis</keyword>
<dbReference type="GO" id="GO:0005789">
    <property type="term" value="C:endoplasmic reticulum membrane"/>
    <property type="evidence" value="ECO:0007669"/>
    <property type="project" value="UniProtKB-SubCell"/>
</dbReference>
<dbReference type="PANTHER" id="PTHR23072:SF0">
    <property type="entry name" value="GPI ETHANOLAMINE PHOSPHATE TRANSFERASE 2"/>
    <property type="match status" value="1"/>
</dbReference>
<feature type="transmembrane region" description="Helical" evidence="13">
    <location>
        <begin position="443"/>
        <end position="461"/>
    </location>
</feature>
<evidence type="ECO:0000259" key="14">
    <source>
        <dbReference type="Pfam" id="PF19316"/>
    </source>
</evidence>
<comment type="similarity">
    <text evidence="3 13">Belongs to the PIGG/PIGN/PIGO family. PIGG subfamily.</text>
</comment>
<name>A0A8E2JZ45_9PEZI</name>
<dbReference type="UniPathway" id="UPA00196"/>
<feature type="transmembrane region" description="Helical" evidence="13">
    <location>
        <begin position="643"/>
        <end position="672"/>
    </location>
</feature>
<dbReference type="FunFam" id="3.40.720.10:FF:000045">
    <property type="entry name" value="GPI ethanolamine phosphate transferase 2"/>
    <property type="match status" value="1"/>
</dbReference>
<feature type="transmembrane region" description="Helical" evidence="13">
    <location>
        <begin position="908"/>
        <end position="933"/>
    </location>
</feature>
<feature type="transmembrane region" description="Helical" evidence="13">
    <location>
        <begin position="558"/>
        <end position="582"/>
    </location>
</feature>
<dbReference type="Pfam" id="PF01663">
    <property type="entry name" value="Phosphodiest"/>
    <property type="match status" value="1"/>
</dbReference>
<dbReference type="InterPro" id="IPR045687">
    <property type="entry name" value="PIGG/GPI7_C"/>
</dbReference>
<dbReference type="Gene3D" id="3.40.720.10">
    <property type="entry name" value="Alkaline Phosphatase, subunit A"/>
    <property type="match status" value="1"/>
</dbReference>
<comment type="pathway">
    <text evidence="2 13">Glycolipid biosynthesis; glycosylphosphatidylinositol-anchor biosynthesis.</text>
</comment>
<evidence type="ECO:0000256" key="11">
    <source>
        <dbReference type="ARBA" id="ARBA00023180"/>
    </source>
</evidence>
<dbReference type="AlphaFoldDB" id="A0A8E2JZ45"/>
<dbReference type="PANTHER" id="PTHR23072">
    <property type="entry name" value="PHOSPHATIDYLINOSITOL GLYCAN-RELATED"/>
    <property type="match status" value="1"/>
</dbReference>
<proteinExistence type="inferred from homology"/>
<feature type="transmembrane region" description="Helical" evidence="13">
    <location>
        <begin position="873"/>
        <end position="896"/>
    </location>
</feature>
<evidence type="ECO:0000313" key="16">
    <source>
        <dbReference type="Proteomes" id="UP000250140"/>
    </source>
</evidence>
<keyword evidence="10 13" id="KW-0472">Membrane</keyword>
<comment type="function">
    <text evidence="12 13">Ethanolamine phosphate transferase involved in glycosylphosphatidylinositol-anchor biosynthesis. Transfers ethanolamine phosphate to the GPI second mannose.</text>
</comment>
<evidence type="ECO:0000256" key="9">
    <source>
        <dbReference type="ARBA" id="ARBA00022989"/>
    </source>
</evidence>
<dbReference type="SUPFAM" id="SSF53649">
    <property type="entry name" value="Alkaline phosphatase-like"/>
    <property type="match status" value="1"/>
</dbReference>
<keyword evidence="6 13" id="KW-0808">Transferase</keyword>